<gene>
    <name evidence="2" type="ORF">LzC2_21440</name>
</gene>
<accession>A0ABX1VD82</accession>
<organism evidence="2 3">
    <name type="scientific">Alienimonas chondri</name>
    <dbReference type="NCBI Taxonomy" id="2681879"/>
    <lineage>
        <taxon>Bacteria</taxon>
        <taxon>Pseudomonadati</taxon>
        <taxon>Planctomycetota</taxon>
        <taxon>Planctomycetia</taxon>
        <taxon>Planctomycetales</taxon>
        <taxon>Planctomycetaceae</taxon>
        <taxon>Alienimonas</taxon>
    </lineage>
</organism>
<comment type="caution">
    <text evidence="2">The sequence shown here is derived from an EMBL/GenBank/DDBJ whole genome shotgun (WGS) entry which is preliminary data.</text>
</comment>
<feature type="transmembrane region" description="Helical" evidence="1">
    <location>
        <begin position="74"/>
        <end position="92"/>
    </location>
</feature>
<evidence type="ECO:0000313" key="3">
    <source>
        <dbReference type="Proteomes" id="UP000609651"/>
    </source>
</evidence>
<sequence>MSAARPFDDASSIEELERVWARERHRLSLPGKAPGIRYEPTYVRVLFMTGTGFAAAAVLSWVLREEPNARPLPWFVAAVAFCGGLWLLWKTVRFHAAHAAYRRRRAELGGEAGVSHERTL</sequence>
<dbReference type="Proteomes" id="UP000609651">
    <property type="component" value="Unassembled WGS sequence"/>
</dbReference>
<keyword evidence="1" id="KW-1133">Transmembrane helix</keyword>
<evidence type="ECO:0000256" key="1">
    <source>
        <dbReference type="SAM" id="Phobius"/>
    </source>
</evidence>
<dbReference type="EMBL" id="WTPX01000060">
    <property type="protein sequence ID" value="NNJ26065.1"/>
    <property type="molecule type" value="Genomic_DNA"/>
</dbReference>
<feature type="transmembrane region" description="Helical" evidence="1">
    <location>
        <begin position="42"/>
        <end position="62"/>
    </location>
</feature>
<dbReference type="RefSeq" id="WP_171186707.1">
    <property type="nucleotide sequence ID" value="NZ_WTPX01000060.1"/>
</dbReference>
<evidence type="ECO:0008006" key="4">
    <source>
        <dbReference type="Google" id="ProtNLM"/>
    </source>
</evidence>
<keyword evidence="3" id="KW-1185">Reference proteome</keyword>
<proteinExistence type="predicted"/>
<name>A0ABX1VD82_9PLAN</name>
<evidence type="ECO:0000313" key="2">
    <source>
        <dbReference type="EMBL" id="NNJ26065.1"/>
    </source>
</evidence>
<reference evidence="2 3" key="1">
    <citation type="journal article" date="2020" name="Syst. Appl. Microbiol.">
        <title>Alienimonas chondri sp. nov., a novel planctomycete isolated from the biofilm of the red alga Chondrus crispus.</title>
        <authorList>
            <person name="Vitorino I."/>
            <person name="Albuquerque L."/>
            <person name="Wiegand S."/>
            <person name="Kallscheuer N."/>
            <person name="da Costa M.S."/>
            <person name="Lobo-da-Cunha A."/>
            <person name="Jogler C."/>
            <person name="Lage O.M."/>
        </authorList>
    </citation>
    <scope>NUCLEOTIDE SEQUENCE [LARGE SCALE GENOMIC DNA]</scope>
    <source>
        <strain evidence="2 3">LzC2</strain>
    </source>
</reference>
<keyword evidence="1" id="KW-0472">Membrane</keyword>
<keyword evidence="1" id="KW-0812">Transmembrane</keyword>
<protein>
    <recommendedName>
        <fullName evidence="4">DUF202 domain-containing protein</fullName>
    </recommendedName>
</protein>